<dbReference type="GO" id="GO:0006412">
    <property type="term" value="P:translation"/>
    <property type="evidence" value="ECO:0007669"/>
    <property type="project" value="UniProtKB-UniRule"/>
</dbReference>
<dbReference type="EC" id="3.5.1.88" evidence="2"/>
<comment type="catalytic activity">
    <reaction evidence="2">
        <text>N-terminal N-formyl-L-methionyl-[peptide] + H2O = N-terminal L-methionyl-[peptide] + formate</text>
        <dbReference type="Rhea" id="RHEA:24420"/>
        <dbReference type="Rhea" id="RHEA-COMP:10639"/>
        <dbReference type="Rhea" id="RHEA-COMP:10640"/>
        <dbReference type="ChEBI" id="CHEBI:15377"/>
        <dbReference type="ChEBI" id="CHEBI:15740"/>
        <dbReference type="ChEBI" id="CHEBI:49298"/>
        <dbReference type="ChEBI" id="CHEBI:64731"/>
        <dbReference type="EC" id="3.5.1.88"/>
    </reaction>
</comment>
<name>A0A0R2RCY6_9BACT</name>
<protein>
    <recommendedName>
        <fullName evidence="2">Peptide deformylase</fullName>
        <shortName evidence="2">PDF</shortName>
        <ecNumber evidence="2">3.5.1.88</ecNumber>
    </recommendedName>
    <alternativeName>
        <fullName evidence="2">Polypeptide deformylase</fullName>
    </alternativeName>
</protein>
<keyword evidence="2" id="KW-0408">Iron</keyword>
<sequence>MREAEGIGLAAPQIGISLQIAVVDLRKIEKRPSTMELGGKPVDWRVHMPLFFCNPVVTLTRRRDEEDEGCLSFPNLHGPVRRSLRIQMDYQDLKGNRLTLAAGGLLARALQHEVDHLMGILFIDRMSPDTRRTLAPELETLQRLYPARS</sequence>
<gene>
    <name evidence="2" type="primary">def</name>
    <name evidence="3" type="ORF">ABR82_07745</name>
</gene>
<dbReference type="PANTHER" id="PTHR10458">
    <property type="entry name" value="PEPTIDE DEFORMYLASE"/>
    <property type="match status" value="1"/>
</dbReference>
<proteinExistence type="inferred from homology"/>
<dbReference type="Gene3D" id="3.90.45.10">
    <property type="entry name" value="Peptide deformylase"/>
    <property type="match status" value="1"/>
</dbReference>
<dbReference type="PRINTS" id="PR01576">
    <property type="entry name" value="PDEFORMYLASE"/>
</dbReference>
<dbReference type="SUPFAM" id="SSF56420">
    <property type="entry name" value="Peptide deformylase"/>
    <property type="match status" value="1"/>
</dbReference>
<keyword evidence="2" id="KW-0378">Hydrolase</keyword>
<comment type="similarity">
    <text evidence="1 2">Belongs to the polypeptide deformylase family.</text>
</comment>
<comment type="cofactor">
    <cofactor evidence="2">
        <name>Fe(2+)</name>
        <dbReference type="ChEBI" id="CHEBI:29033"/>
    </cofactor>
    <text evidence="2">Binds 1 Fe(2+) ion.</text>
</comment>
<evidence type="ECO:0000313" key="3">
    <source>
        <dbReference type="EMBL" id="KRO60229.1"/>
    </source>
</evidence>
<organism evidence="3 4">
    <name type="scientific">Verrucomicrobia subdivision 6 bacterium BACL9 MAG-120507-bin52</name>
    <dbReference type="NCBI Taxonomy" id="1655590"/>
    <lineage>
        <taxon>Bacteria</taxon>
        <taxon>Pseudomonadati</taxon>
        <taxon>Verrucomicrobiota</taxon>
        <taxon>Verrucomicrobiia</taxon>
        <taxon>Verrucomicrobiales</taxon>
        <taxon>Verrucomicrobia subdivision 6</taxon>
    </lineage>
</organism>
<feature type="binding site" evidence="2">
    <location>
        <position position="70"/>
    </location>
    <ligand>
        <name>Fe cation</name>
        <dbReference type="ChEBI" id="CHEBI:24875"/>
    </ligand>
</feature>
<dbReference type="PIRSF" id="PIRSF004749">
    <property type="entry name" value="Pep_def"/>
    <property type="match status" value="1"/>
</dbReference>
<dbReference type="InterPro" id="IPR036821">
    <property type="entry name" value="Peptide_deformylase_sf"/>
</dbReference>
<keyword evidence="2" id="KW-0648">Protein biosynthesis</keyword>
<dbReference type="Pfam" id="PF01327">
    <property type="entry name" value="Pep_deformylase"/>
    <property type="match status" value="1"/>
</dbReference>
<feature type="binding site" evidence="2">
    <location>
        <position position="112"/>
    </location>
    <ligand>
        <name>Fe cation</name>
        <dbReference type="ChEBI" id="CHEBI:24875"/>
    </ligand>
</feature>
<dbReference type="GO" id="GO:0042586">
    <property type="term" value="F:peptide deformylase activity"/>
    <property type="evidence" value="ECO:0007669"/>
    <property type="project" value="UniProtKB-UniRule"/>
</dbReference>
<dbReference type="Proteomes" id="UP000051269">
    <property type="component" value="Unassembled WGS sequence"/>
</dbReference>
<dbReference type="InterPro" id="IPR023635">
    <property type="entry name" value="Peptide_deformylase"/>
</dbReference>
<feature type="active site" evidence="2">
    <location>
        <position position="113"/>
    </location>
</feature>
<dbReference type="EMBL" id="LIBO01000307">
    <property type="protein sequence ID" value="KRO60229.1"/>
    <property type="molecule type" value="Genomic_DNA"/>
</dbReference>
<dbReference type="AlphaFoldDB" id="A0A0R2RCY6"/>
<reference evidence="3 4" key="1">
    <citation type="submission" date="2015-10" db="EMBL/GenBank/DDBJ databases">
        <title>Metagenome-Assembled Genomes uncover a global brackish microbiome.</title>
        <authorList>
            <person name="Hugerth L.W."/>
            <person name="Larsson J."/>
            <person name="Alneberg J."/>
            <person name="Lindh M.V."/>
            <person name="Legrand C."/>
            <person name="Pinhassi J."/>
            <person name="Andersson A.F."/>
        </authorList>
    </citation>
    <scope>NUCLEOTIDE SEQUENCE [LARGE SCALE GENOMIC DNA]</scope>
    <source>
        <strain evidence="3">BACL18 MAG-120507-bin52</strain>
    </source>
</reference>
<dbReference type="HAMAP" id="MF_00163">
    <property type="entry name" value="Pep_deformylase"/>
    <property type="match status" value="1"/>
</dbReference>
<dbReference type="PANTHER" id="PTHR10458:SF22">
    <property type="entry name" value="PEPTIDE DEFORMYLASE"/>
    <property type="match status" value="1"/>
</dbReference>
<feature type="binding site" evidence="2">
    <location>
        <position position="116"/>
    </location>
    <ligand>
        <name>Fe cation</name>
        <dbReference type="ChEBI" id="CHEBI:24875"/>
    </ligand>
</feature>
<dbReference type="CDD" id="cd00487">
    <property type="entry name" value="Pep_deformylase"/>
    <property type="match status" value="1"/>
</dbReference>
<evidence type="ECO:0000313" key="4">
    <source>
        <dbReference type="Proteomes" id="UP000051269"/>
    </source>
</evidence>
<keyword evidence="2" id="KW-0479">Metal-binding</keyword>
<evidence type="ECO:0000256" key="2">
    <source>
        <dbReference type="HAMAP-Rule" id="MF_00163"/>
    </source>
</evidence>
<comment type="function">
    <text evidence="2">Removes the formyl group from the N-terminal Met of newly synthesized proteins. Requires at least a dipeptide for an efficient rate of reaction. N-terminal L-methionine is a prerequisite for activity but the enzyme has broad specificity at other positions.</text>
</comment>
<dbReference type="GO" id="GO:0046872">
    <property type="term" value="F:metal ion binding"/>
    <property type="evidence" value="ECO:0007669"/>
    <property type="project" value="UniProtKB-KW"/>
</dbReference>
<accession>A0A0R2RCY6</accession>
<comment type="caution">
    <text evidence="3">The sequence shown here is derived from an EMBL/GenBank/DDBJ whole genome shotgun (WGS) entry which is preliminary data.</text>
</comment>
<evidence type="ECO:0000256" key="1">
    <source>
        <dbReference type="ARBA" id="ARBA00010759"/>
    </source>
</evidence>